<accession>A0A3E2W573</accession>
<proteinExistence type="predicted"/>
<reference evidence="2 3" key="1">
    <citation type="submission" date="2018-08" db="EMBL/GenBank/DDBJ databases">
        <title>A genome reference for cultivated species of the human gut microbiota.</title>
        <authorList>
            <person name="Zou Y."/>
            <person name="Xue W."/>
            <person name="Luo G."/>
        </authorList>
    </citation>
    <scope>NUCLEOTIDE SEQUENCE [LARGE SCALE GENOMIC DNA]</scope>
    <source>
        <strain evidence="2 3">OF01-2LB</strain>
    </source>
</reference>
<dbReference type="AlphaFoldDB" id="A0A3E2W573"/>
<comment type="caution">
    <text evidence="2">The sequence shown here is derived from an EMBL/GenBank/DDBJ whole genome shotgun (WGS) entry which is preliminary data.</text>
</comment>
<evidence type="ECO:0000256" key="1">
    <source>
        <dbReference type="SAM" id="SignalP"/>
    </source>
</evidence>
<gene>
    <name evidence="2" type="ORF">DXA38_00845</name>
</gene>
<evidence type="ECO:0000313" key="3">
    <source>
        <dbReference type="Proteomes" id="UP000260025"/>
    </source>
</evidence>
<protein>
    <recommendedName>
        <fullName evidence="4">Lactococcin 972 family bacteriocin</fullName>
    </recommendedName>
</protein>
<organism evidence="2 3">
    <name type="scientific">Clostridium innocuum</name>
    <dbReference type="NCBI Taxonomy" id="1522"/>
    <lineage>
        <taxon>Bacteria</taxon>
        <taxon>Bacillati</taxon>
        <taxon>Bacillota</taxon>
        <taxon>Clostridia</taxon>
        <taxon>Eubacteriales</taxon>
        <taxon>Clostridiaceae</taxon>
        <taxon>Clostridium</taxon>
    </lineage>
</organism>
<dbReference type="EMBL" id="QVEV01000001">
    <property type="protein sequence ID" value="RGC19066.1"/>
    <property type="molecule type" value="Genomic_DNA"/>
</dbReference>
<dbReference type="Proteomes" id="UP000260025">
    <property type="component" value="Unassembled WGS sequence"/>
</dbReference>
<feature type="chain" id="PRO_5017674209" description="Lactococcin 972 family bacteriocin" evidence="1">
    <location>
        <begin position="25"/>
        <end position="120"/>
    </location>
</feature>
<name>A0A3E2W573_CLOIN</name>
<feature type="signal peptide" evidence="1">
    <location>
        <begin position="1"/>
        <end position="24"/>
    </location>
</feature>
<sequence length="120" mass="13168">MKKTIIKVFAVAFACMLTFTAVGAANKVSTGLSYTYSGSWKKGFIARITESGGSPTIWKQVSGHYNQYDSDSGKTSGWYSFTSPSVQGQLSYSRTAQTGYSMNRVNCDYYAPNYIGSWSL</sequence>
<evidence type="ECO:0000313" key="2">
    <source>
        <dbReference type="EMBL" id="RGC19066.1"/>
    </source>
</evidence>
<evidence type="ECO:0008006" key="4">
    <source>
        <dbReference type="Google" id="ProtNLM"/>
    </source>
</evidence>
<dbReference type="RefSeq" id="WP_117441543.1">
    <property type="nucleotide sequence ID" value="NZ_JAJFEN010000001.1"/>
</dbReference>
<keyword evidence="1" id="KW-0732">Signal</keyword>